<dbReference type="InterPro" id="IPR035979">
    <property type="entry name" value="RBD_domain_sf"/>
</dbReference>
<dbReference type="STRING" id="409849.ENSPMGP00000004080"/>
<evidence type="ECO:0000313" key="3">
    <source>
        <dbReference type="Ensembl" id="ENSPMGP00000004080.1"/>
    </source>
</evidence>
<sequence length="110" mass="12528">MTTRDYKMETAPKRVFISLPKKYIVDLSKNYNLEHGLFVKGLNPYLNEGYIQAYFREWGNVTGCKVSSDMAVAYVRFASEKEADIADWNGPHFIGGTEVTVRRVVCPKVS</sequence>
<keyword evidence="1" id="KW-0694">RNA-binding</keyword>
<dbReference type="InterPro" id="IPR012677">
    <property type="entry name" value="Nucleotide-bd_a/b_plait_sf"/>
</dbReference>
<dbReference type="PROSITE" id="PS50102">
    <property type="entry name" value="RRM"/>
    <property type="match status" value="1"/>
</dbReference>
<keyword evidence="4" id="KW-1185">Reference proteome</keyword>
<dbReference type="Proteomes" id="UP000261520">
    <property type="component" value="Unplaced"/>
</dbReference>
<reference evidence="3" key="1">
    <citation type="submission" date="2025-08" db="UniProtKB">
        <authorList>
            <consortium name="Ensembl"/>
        </authorList>
    </citation>
    <scope>IDENTIFICATION</scope>
</reference>
<dbReference type="SMART" id="SM00360">
    <property type="entry name" value="RRM"/>
    <property type="match status" value="1"/>
</dbReference>
<accession>A0A3B3ZHL2</accession>
<evidence type="ECO:0000313" key="4">
    <source>
        <dbReference type="Proteomes" id="UP000261520"/>
    </source>
</evidence>
<feature type="domain" description="RRM" evidence="2">
    <location>
        <begin position="35"/>
        <end position="106"/>
    </location>
</feature>
<proteinExistence type="predicted"/>
<protein>
    <recommendedName>
        <fullName evidence="2">RRM domain-containing protein</fullName>
    </recommendedName>
</protein>
<dbReference type="GO" id="GO:0003723">
    <property type="term" value="F:RNA binding"/>
    <property type="evidence" value="ECO:0007669"/>
    <property type="project" value="UniProtKB-UniRule"/>
</dbReference>
<evidence type="ECO:0000259" key="2">
    <source>
        <dbReference type="PROSITE" id="PS50102"/>
    </source>
</evidence>
<dbReference type="AlphaFoldDB" id="A0A3B3ZHL2"/>
<dbReference type="Ensembl" id="ENSPMGT00000004332.1">
    <property type="protein sequence ID" value="ENSPMGP00000004080.1"/>
    <property type="gene ID" value="ENSPMGG00000003488.1"/>
</dbReference>
<evidence type="ECO:0000256" key="1">
    <source>
        <dbReference type="PROSITE-ProRule" id="PRU00176"/>
    </source>
</evidence>
<organism evidence="3 4">
    <name type="scientific">Periophthalmus magnuspinnatus</name>
    <dbReference type="NCBI Taxonomy" id="409849"/>
    <lineage>
        <taxon>Eukaryota</taxon>
        <taxon>Metazoa</taxon>
        <taxon>Chordata</taxon>
        <taxon>Craniata</taxon>
        <taxon>Vertebrata</taxon>
        <taxon>Euteleostomi</taxon>
        <taxon>Actinopterygii</taxon>
        <taxon>Neopterygii</taxon>
        <taxon>Teleostei</taxon>
        <taxon>Neoteleostei</taxon>
        <taxon>Acanthomorphata</taxon>
        <taxon>Gobiaria</taxon>
        <taxon>Gobiiformes</taxon>
        <taxon>Gobioidei</taxon>
        <taxon>Gobiidae</taxon>
        <taxon>Oxudercinae</taxon>
        <taxon>Periophthalmus</taxon>
    </lineage>
</organism>
<name>A0A3B3ZHL2_9GOBI</name>
<reference evidence="3" key="2">
    <citation type="submission" date="2025-09" db="UniProtKB">
        <authorList>
            <consortium name="Ensembl"/>
        </authorList>
    </citation>
    <scope>IDENTIFICATION</scope>
</reference>
<dbReference type="Gene3D" id="3.30.70.330">
    <property type="match status" value="1"/>
</dbReference>
<dbReference type="SUPFAM" id="SSF54928">
    <property type="entry name" value="RNA-binding domain, RBD"/>
    <property type="match status" value="1"/>
</dbReference>
<dbReference type="Pfam" id="PF00076">
    <property type="entry name" value="RRM_1"/>
    <property type="match status" value="1"/>
</dbReference>
<dbReference type="InterPro" id="IPR000504">
    <property type="entry name" value="RRM_dom"/>
</dbReference>